<comment type="caution">
    <text evidence="1">The sequence shown here is derived from an EMBL/GenBank/DDBJ whole genome shotgun (WGS) entry which is preliminary data.</text>
</comment>
<protein>
    <submittedName>
        <fullName evidence="1">Ribbon-helix-helix protein, CopG family</fullName>
    </submittedName>
</protein>
<dbReference type="Gene3D" id="1.10.1220.10">
    <property type="entry name" value="Met repressor-like"/>
    <property type="match status" value="1"/>
</dbReference>
<dbReference type="Proteomes" id="UP000678237">
    <property type="component" value="Unassembled WGS sequence"/>
</dbReference>
<dbReference type="EMBL" id="JAGVWE010000006">
    <property type="protein sequence ID" value="MBS3063677.1"/>
    <property type="molecule type" value="Genomic_DNA"/>
</dbReference>
<proteinExistence type="predicted"/>
<dbReference type="GO" id="GO:0006355">
    <property type="term" value="P:regulation of DNA-templated transcription"/>
    <property type="evidence" value="ECO:0007669"/>
    <property type="project" value="InterPro"/>
</dbReference>
<evidence type="ECO:0000313" key="2">
    <source>
        <dbReference type="Proteomes" id="UP000678237"/>
    </source>
</evidence>
<dbReference type="SUPFAM" id="SSF47598">
    <property type="entry name" value="Ribbon-helix-helix"/>
    <property type="match status" value="1"/>
</dbReference>
<dbReference type="InterPro" id="IPR010985">
    <property type="entry name" value="Ribbon_hlx_hlx"/>
</dbReference>
<gene>
    <name evidence="1" type="ORF">J4203_07480</name>
</gene>
<organism evidence="1 2">
    <name type="scientific">Candidatus Iainarchaeum sp</name>
    <dbReference type="NCBI Taxonomy" id="3101447"/>
    <lineage>
        <taxon>Archaea</taxon>
        <taxon>Candidatus Iainarchaeota</taxon>
        <taxon>Candidatus Iainarchaeia</taxon>
        <taxon>Candidatus Iainarchaeales</taxon>
        <taxon>Candidatus Iainarchaeaceae</taxon>
        <taxon>Candidatus Iainarchaeum</taxon>
    </lineage>
</organism>
<accession>A0A8T4LAG2</accession>
<dbReference type="AlphaFoldDB" id="A0A8T4LAG2"/>
<dbReference type="CDD" id="cd22231">
    <property type="entry name" value="RHH_NikR_HicB-like"/>
    <property type="match status" value="1"/>
</dbReference>
<sequence>MKQYVTNVEPALIKEVDKIVKKKQHYSSRNEFIRDAIRSKVKEPRAMKLREALRKIRETALKRGWNGEMPTKAEREKILQEFLKEKGLSLD</sequence>
<reference evidence="1" key="1">
    <citation type="submission" date="2021-03" db="EMBL/GenBank/DDBJ databases">
        <authorList>
            <person name="Jaffe A."/>
        </authorList>
    </citation>
    <scope>NUCLEOTIDE SEQUENCE</scope>
    <source>
        <strain evidence="1">RIFCSPLOWO2_01_FULL_58_19</strain>
    </source>
</reference>
<dbReference type="InterPro" id="IPR013321">
    <property type="entry name" value="Arc_rbn_hlx_hlx"/>
</dbReference>
<reference evidence="1" key="2">
    <citation type="submission" date="2021-05" db="EMBL/GenBank/DDBJ databases">
        <title>Protein family content uncovers lineage relationships and bacterial pathway maintenance mechanisms in DPANN archaea.</title>
        <authorList>
            <person name="Castelle C.J."/>
            <person name="Meheust R."/>
            <person name="Jaffe A.L."/>
            <person name="Seitz K."/>
            <person name="Gong X."/>
            <person name="Baker B.J."/>
            <person name="Banfield J.F."/>
        </authorList>
    </citation>
    <scope>NUCLEOTIDE SEQUENCE</scope>
    <source>
        <strain evidence="1">RIFCSPLOWO2_01_FULL_58_19</strain>
    </source>
</reference>
<name>A0A8T4LAG2_9ARCH</name>
<evidence type="ECO:0000313" key="1">
    <source>
        <dbReference type="EMBL" id="MBS3063677.1"/>
    </source>
</evidence>